<comment type="caution">
    <text evidence="4">The sequence shown here is derived from an EMBL/GenBank/DDBJ whole genome shotgun (WGS) entry which is preliminary data.</text>
</comment>
<accession>A0A7J6KUN8</accession>
<evidence type="ECO:0000256" key="2">
    <source>
        <dbReference type="SAM" id="MobiDB-lite"/>
    </source>
</evidence>
<feature type="region of interest" description="Disordered" evidence="2">
    <location>
        <begin position="54"/>
        <end position="80"/>
    </location>
</feature>
<feature type="compositionally biased region" description="Basic and acidic residues" evidence="2">
    <location>
        <begin position="425"/>
        <end position="439"/>
    </location>
</feature>
<dbReference type="OrthoDB" id="273141at2759"/>
<dbReference type="InterPro" id="IPR040466">
    <property type="entry name" value="NKAP"/>
</dbReference>
<dbReference type="InterPro" id="IPR009269">
    <property type="entry name" value="NKAP_C"/>
</dbReference>
<evidence type="ECO:0000313" key="4">
    <source>
        <dbReference type="EMBL" id="KAF4650319.1"/>
    </source>
</evidence>
<gene>
    <name evidence="4" type="ORF">FOZ61_000423</name>
</gene>
<dbReference type="AlphaFoldDB" id="A0A7J6KUN8"/>
<feature type="compositionally biased region" description="Acidic residues" evidence="2">
    <location>
        <begin position="248"/>
        <end position="257"/>
    </location>
</feature>
<dbReference type="Pfam" id="PF06047">
    <property type="entry name" value="Nkap_C"/>
    <property type="match status" value="1"/>
</dbReference>
<dbReference type="PANTHER" id="PTHR13087:SF0">
    <property type="entry name" value="NFKB ACTIVATING PROTEIN LIKE"/>
    <property type="match status" value="1"/>
</dbReference>
<name>A0A7J6KUN8_PEROL</name>
<evidence type="ECO:0000259" key="3">
    <source>
        <dbReference type="Pfam" id="PF06047"/>
    </source>
</evidence>
<dbReference type="PANTHER" id="PTHR13087">
    <property type="entry name" value="NF-KAPPA B ACTIVATING PROTEIN"/>
    <property type="match status" value="1"/>
</dbReference>
<feature type="region of interest" description="Disordered" evidence="2">
    <location>
        <begin position="112"/>
        <end position="317"/>
    </location>
</feature>
<feature type="compositionally biased region" description="Low complexity" evidence="2">
    <location>
        <begin position="229"/>
        <end position="241"/>
    </location>
</feature>
<reference evidence="4 5" key="1">
    <citation type="submission" date="2020-04" db="EMBL/GenBank/DDBJ databases">
        <title>Perkinsus olseni comparative genomics.</title>
        <authorList>
            <person name="Bogema D.R."/>
        </authorList>
    </citation>
    <scope>NUCLEOTIDE SEQUENCE [LARGE SCALE GENOMIC DNA]</scope>
    <source>
        <strain evidence="4">ATCC PRA-179</strain>
    </source>
</reference>
<dbReference type="Proteomes" id="UP000570595">
    <property type="component" value="Unassembled WGS sequence"/>
</dbReference>
<feature type="compositionally biased region" description="Basic and acidic residues" evidence="2">
    <location>
        <begin position="141"/>
        <end position="153"/>
    </location>
</feature>
<protein>
    <recommendedName>
        <fullName evidence="3">NF-kappa-B-activating protein C-terminal domain-containing protein</fullName>
    </recommendedName>
</protein>
<evidence type="ECO:0000313" key="5">
    <source>
        <dbReference type="Proteomes" id="UP000570595"/>
    </source>
</evidence>
<organism evidence="4 5">
    <name type="scientific">Perkinsus olseni</name>
    <name type="common">Perkinsus atlanticus</name>
    <dbReference type="NCBI Taxonomy" id="32597"/>
    <lineage>
        <taxon>Eukaryota</taxon>
        <taxon>Sar</taxon>
        <taxon>Alveolata</taxon>
        <taxon>Perkinsozoa</taxon>
        <taxon>Perkinsea</taxon>
        <taxon>Perkinsida</taxon>
        <taxon>Perkinsidae</taxon>
        <taxon>Perkinsus</taxon>
    </lineage>
</organism>
<comment type="similarity">
    <text evidence="1">Belongs to the NKAP family.</text>
</comment>
<dbReference type="GO" id="GO:0010468">
    <property type="term" value="P:regulation of gene expression"/>
    <property type="evidence" value="ECO:0007669"/>
    <property type="project" value="TreeGrafter"/>
</dbReference>
<feature type="compositionally biased region" description="Basic residues" evidence="2">
    <location>
        <begin position="188"/>
        <end position="226"/>
    </location>
</feature>
<sequence>MVDCVVRTRAESLSVFVVTKVYLPPLFLLPMGGYRRGDSSDDRRSYYSSDYDEFGRDRRSDRYGGGRREDDGDYRRGRGREPDREWLEKRLKDRWSSCSSREIAEMILAEDRTCARSKPGPLRSSDEDNDSEEALKINTRRSKEEKEREERFHTAVQRAMDPKFKSPRKRSKSEDDSSDADSSDSDRRSRRHRSHRKEKRRRHKHEEREERKKKHHHRHHHRHHRERSVSASSSSPSSVEEVTVKEPEVDDEDSEYEWVERKVEVPTTVFHPAGVHNESSDDDDDDEGFGPRPMLASSDALGGTKSHGGVDYGKALRPGEGEAMASYVAEGKRIPRRGEVGMSTDEIEKMESVGYVMSGSRHRRMNAVRIRKENQIYSAEEKRALALYKFEEKASREAQITQTFMDMLKKQKEQLEKGGGLGESADSKFISKGEQSKFM</sequence>
<feature type="domain" description="NF-kappa-B-activating protein C-terminal" evidence="3">
    <location>
        <begin position="311"/>
        <end position="409"/>
    </location>
</feature>
<dbReference type="GO" id="GO:0003682">
    <property type="term" value="F:chromatin binding"/>
    <property type="evidence" value="ECO:0007669"/>
    <property type="project" value="InterPro"/>
</dbReference>
<dbReference type="EMBL" id="JABAHT010001073">
    <property type="protein sequence ID" value="KAF4650319.1"/>
    <property type="molecule type" value="Genomic_DNA"/>
</dbReference>
<proteinExistence type="inferred from homology"/>
<evidence type="ECO:0000256" key="1">
    <source>
        <dbReference type="ARBA" id="ARBA00009313"/>
    </source>
</evidence>
<dbReference type="GO" id="GO:0005634">
    <property type="term" value="C:nucleus"/>
    <property type="evidence" value="ECO:0007669"/>
    <property type="project" value="TreeGrafter"/>
</dbReference>
<feature type="region of interest" description="Disordered" evidence="2">
    <location>
        <begin position="413"/>
        <end position="439"/>
    </location>
</feature>